<gene>
    <name evidence="1" type="ORF">GBF38_015524</name>
</gene>
<proteinExistence type="predicted"/>
<organism evidence="1 2">
    <name type="scientific">Nibea albiflora</name>
    <name type="common">Yellow drum</name>
    <name type="synonym">Corvina albiflora</name>
    <dbReference type="NCBI Taxonomy" id="240163"/>
    <lineage>
        <taxon>Eukaryota</taxon>
        <taxon>Metazoa</taxon>
        <taxon>Chordata</taxon>
        <taxon>Craniata</taxon>
        <taxon>Vertebrata</taxon>
        <taxon>Euteleostomi</taxon>
        <taxon>Actinopterygii</taxon>
        <taxon>Neopterygii</taxon>
        <taxon>Teleostei</taxon>
        <taxon>Neoteleostei</taxon>
        <taxon>Acanthomorphata</taxon>
        <taxon>Eupercaria</taxon>
        <taxon>Sciaenidae</taxon>
        <taxon>Nibea</taxon>
    </lineage>
</organism>
<reference evidence="1" key="1">
    <citation type="submission" date="2020-04" db="EMBL/GenBank/DDBJ databases">
        <title>A chromosome-scale assembly and high-density genetic map of the yellow drum (Nibea albiflora) genome.</title>
        <authorList>
            <person name="Xu D."/>
            <person name="Zhang W."/>
            <person name="Chen R."/>
            <person name="Tan P."/>
            <person name="Wang L."/>
            <person name="Song H."/>
            <person name="Tian L."/>
            <person name="Zhu Q."/>
            <person name="Wang B."/>
        </authorList>
    </citation>
    <scope>NUCLEOTIDE SEQUENCE</scope>
    <source>
        <strain evidence="1">ZJHYS-2018</strain>
    </source>
</reference>
<dbReference type="Proteomes" id="UP000805704">
    <property type="component" value="Chromosome 5"/>
</dbReference>
<comment type="caution">
    <text evidence="1">The sequence shown here is derived from an EMBL/GenBank/DDBJ whole genome shotgun (WGS) entry which is preliminary data.</text>
</comment>
<dbReference type="EMBL" id="CM024793">
    <property type="protein sequence ID" value="KAG8002916.1"/>
    <property type="molecule type" value="Genomic_DNA"/>
</dbReference>
<keyword evidence="2" id="KW-1185">Reference proteome</keyword>
<protein>
    <submittedName>
        <fullName evidence="1">Uncharacterized protein</fullName>
    </submittedName>
</protein>
<feature type="non-terminal residue" evidence="1">
    <location>
        <position position="1"/>
    </location>
</feature>
<evidence type="ECO:0000313" key="2">
    <source>
        <dbReference type="Proteomes" id="UP000805704"/>
    </source>
</evidence>
<name>A0ACB7EPZ6_NIBAL</name>
<evidence type="ECO:0000313" key="1">
    <source>
        <dbReference type="EMBL" id="KAG8002916.1"/>
    </source>
</evidence>
<sequence length="99" mass="11887">YILQNPVHLVSALKLGDILIIGEKTRREQRERNRWMREEKRREEKRREEKRREEKRREEKRREEKKLSSAVVALSEDAALRTSALFCPAPQSEGEQTED</sequence>
<accession>A0ACB7EPZ6</accession>